<organism evidence="6 7">
    <name type="scientific">Apophysomyces ossiformis</name>
    <dbReference type="NCBI Taxonomy" id="679940"/>
    <lineage>
        <taxon>Eukaryota</taxon>
        <taxon>Fungi</taxon>
        <taxon>Fungi incertae sedis</taxon>
        <taxon>Mucoromycota</taxon>
        <taxon>Mucoromycotina</taxon>
        <taxon>Mucoromycetes</taxon>
        <taxon>Mucorales</taxon>
        <taxon>Mucorineae</taxon>
        <taxon>Mucoraceae</taxon>
        <taxon>Apophysomyces</taxon>
    </lineage>
</organism>
<evidence type="ECO:0000256" key="1">
    <source>
        <dbReference type="ARBA" id="ARBA00009183"/>
    </source>
</evidence>
<dbReference type="PANTHER" id="PTHR23023">
    <property type="entry name" value="DIMETHYLANILINE MONOOXYGENASE"/>
    <property type="match status" value="1"/>
</dbReference>
<evidence type="ECO:0000256" key="5">
    <source>
        <dbReference type="ARBA" id="ARBA00023002"/>
    </source>
</evidence>
<dbReference type="InterPro" id="IPR020946">
    <property type="entry name" value="Flavin_mOase-like"/>
</dbReference>
<name>A0A8H7BWV9_9FUNG</name>
<keyword evidence="4" id="KW-0521">NADP</keyword>
<evidence type="ECO:0000256" key="4">
    <source>
        <dbReference type="ARBA" id="ARBA00022857"/>
    </source>
</evidence>
<evidence type="ECO:0000256" key="2">
    <source>
        <dbReference type="ARBA" id="ARBA00022630"/>
    </source>
</evidence>
<dbReference type="InterPro" id="IPR036188">
    <property type="entry name" value="FAD/NAD-bd_sf"/>
</dbReference>
<evidence type="ECO:0008006" key="8">
    <source>
        <dbReference type="Google" id="ProtNLM"/>
    </source>
</evidence>
<dbReference type="OrthoDB" id="66881at2759"/>
<dbReference type="AlphaFoldDB" id="A0A8H7BWV9"/>
<dbReference type="Gene3D" id="3.50.50.60">
    <property type="entry name" value="FAD/NAD(P)-binding domain"/>
    <property type="match status" value="1"/>
</dbReference>
<comment type="caution">
    <text evidence="6">The sequence shown here is derived from an EMBL/GenBank/DDBJ whole genome shotgun (WGS) entry which is preliminary data.</text>
</comment>
<evidence type="ECO:0000256" key="3">
    <source>
        <dbReference type="ARBA" id="ARBA00022827"/>
    </source>
</evidence>
<keyword evidence="7" id="KW-1185">Reference proteome</keyword>
<keyword evidence="2" id="KW-0285">Flavoprotein</keyword>
<evidence type="ECO:0000313" key="6">
    <source>
        <dbReference type="EMBL" id="KAF7729235.1"/>
    </source>
</evidence>
<protein>
    <recommendedName>
        <fullName evidence="8">FAD/NAD(P)-binding domain-containing protein</fullName>
    </recommendedName>
</protein>
<dbReference type="EMBL" id="JABAYA010000027">
    <property type="protein sequence ID" value="KAF7729235.1"/>
    <property type="molecule type" value="Genomic_DNA"/>
</dbReference>
<gene>
    <name evidence="6" type="ORF">EC973_004765</name>
</gene>
<dbReference type="Proteomes" id="UP000605846">
    <property type="component" value="Unassembled WGS sequence"/>
</dbReference>
<dbReference type="Pfam" id="PF13450">
    <property type="entry name" value="NAD_binding_8"/>
    <property type="match status" value="1"/>
</dbReference>
<keyword evidence="3" id="KW-0274">FAD</keyword>
<dbReference type="InterPro" id="IPR050346">
    <property type="entry name" value="FMO-like"/>
</dbReference>
<evidence type="ECO:0000313" key="7">
    <source>
        <dbReference type="Proteomes" id="UP000605846"/>
    </source>
</evidence>
<keyword evidence="5" id="KW-0560">Oxidoreductase</keyword>
<dbReference type="PRINTS" id="PR00370">
    <property type="entry name" value="FMOXYGENASE"/>
</dbReference>
<reference evidence="6" key="1">
    <citation type="submission" date="2020-01" db="EMBL/GenBank/DDBJ databases">
        <title>Genome Sequencing of Three Apophysomyces-Like Fungal Strains Confirms a Novel Fungal Genus in the Mucoromycota with divergent Burkholderia-like Endosymbiotic Bacteria.</title>
        <authorList>
            <person name="Stajich J.E."/>
            <person name="Macias A.M."/>
            <person name="Carter-House D."/>
            <person name="Lovett B."/>
            <person name="Kasson L.R."/>
            <person name="Berry K."/>
            <person name="Grigoriev I."/>
            <person name="Chang Y."/>
            <person name="Spatafora J."/>
            <person name="Kasson M.T."/>
        </authorList>
    </citation>
    <scope>NUCLEOTIDE SEQUENCE</scope>
    <source>
        <strain evidence="6">NRRL A-21654</strain>
    </source>
</reference>
<proteinExistence type="inferred from homology"/>
<accession>A0A8H7BWV9</accession>
<dbReference type="Pfam" id="PF00743">
    <property type="entry name" value="FMO-like"/>
    <property type="match status" value="1"/>
</dbReference>
<dbReference type="GO" id="GO:0004499">
    <property type="term" value="F:N,N-dimethylaniline monooxygenase activity"/>
    <property type="evidence" value="ECO:0007669"/>
    <property type="project" value="InterPro"/>
</dbReference>
<comment type="similarity">
    <text evidence="1">Belongs to the FMO family.</text>
</comment>
<sequence length="390" mass="43666">MICSDGNRVILESILAFAPKQNVTYALLRNAKGPPLSAWIIQQQPIQSQYTQTFVAMVNDTFKQQIITRIAVIGAGPSGLAAAKALLDEGTFQKIVVFERNAEIGGTWIYSPEVNPQPPIPSVDVLEVDPPESKNIILSPIYDALHTNLPHPVMAYRDFPFPKDTPLFPSHDLVLAYLRLFAKHFQLETMIRFHSCVTRAERLSGGWVLSIEDATHRYVETFDAVIVATGHYSIPHIPDIEGLKETNIEIMHSREYRRADTFRDKVICVVGAGSSGVDIVRETSKTARKVYHSVRNRLDPSSVQQARSDNLIEIGSIRSVRLNRIESDDGVFNVDVLIFATGYLRSHIGIPLFDHADRPISYVTDTEYSYCTLLEWKSEVAVESGDASRK</sequence>
<dbReference type="InterPro" id="IPR000960">
    <property type="entry name" value="Flavin_mOase"/>
</dbReference>
<dbReference type="GO" id="GO:0050660">
    <property type="term" value="F:flavin adenine dinucleotide binding"/>
    <property type="evidence" value="ECO:0007669"/>
    <property type="project" value="InterPro"/>
</dbReference>
<dbReference type="SUPFAM" id="SSF51905">
    <property type="entry name" value="FAD/NAD(P)-binding domain"/>
    <property type="match status" value="1"/>
</dbReference>
<dbReference type="GO" id="GO:0050661">
    <property type="term" value="F:NADP binding"/>
    <property type="evidence" value="ECO:0007669"/>
    <property type="project" value="InterPro"/>
</dbReference>